<feature type="non-terminal residue" evidence="2">
    <location>
        <position position="1"/>
    </location>
</feature>
<dbReference type="AlphaFoldDB" id="A0A7J6R2K6"/>
<dbReference type="Proteomes" id="UP000574390">
    <property type="component" value="Unassembled WGS sequence"/>
</dbReference>
<reference evidence="2 3" key="1">
    <citation type="submission" date="2020-04" db="EMBL/GenBank/DDBJ databases">
        <title>Perkinsus olseni comparative genomics.</title>
        <authorList>
            <person name="Bogema D.R."/>
        </authorList>
    </citation>
    <scope>NUCLEOTIDE SEQUENCE [LARGE SCALE GENOMIC DNA]</scope>
    <source>
        <strain evidence="2">ATCC PRA-205</strain>
    </source>
</reference>
<feature type="non-terminal residue" evidence="2">
    <location>
        <position position="81"/>
    </location>
</feature>
<sequence>RGSRRCLDNGVSSAAERRHDGEGTECCRAVAGPHATEEAERSSAPLQYGLGSPNAGGGRRKEDDRHHLGTEGHRAECSGGH</sequence>
<feature type="region of interest" description="Disordered" evidence="1">
    <location>
        <begin position="1"/>
        <end position="81"/>
    </location>
</feature>
<evidence type="ECO:0000313" key="2">
    <source>
        <dbReference type="EMBL" id="KAF4714651.1"/>
    </source>
</evidence>
<dbReference type="EMBL" id="JABANM010025408">
    <property type="protein sequence ID" value="KAF4714651.1"/>
    <property type="molecule type" value="Genomic_DNA"/>
</dbReference>
<evidence type="ECO:0000256" key="1">
    <source>
        <dbReference type="SAM" id="MobiDB-lite"/>
    </source>
</evidence>
<evidence type="ECO:0000313" key="3">
    <source>
        <dbReference type="Proteomes" id="UP000574390"/>
    </source>
</evidence>
<proteinExistence type="predicted"/>
<organism evidence="2 3">
    <name type="scientific">Perkinsus olseni</name>
    <name type="common">Perkinsus atlanticus</name>
    <dbReference type="NCBI Taxonomy" id="32597"/>
    <lineage>
        <taxon>Eukaryota</taxon>
        <taxon>Sar</taxon>
        <taxon>Alveolata</taxon>
        <taxon>Perkinsozoa</taxon>
        <taxon>Perkinsea</taxon>
        <taxon>Perkinsida</taxon>
        <taxon>Perkinsidae</taxon>
        <taxon>Perkinsus</taxon>
    </lineage>
</organism>
<comment type="caution">
    <text evidence="2">The sequence shown here is derived from an EMBL/GenBank/DDBJ whole genome shotgun (WGS) entry which is preliminary data.</text>
</comment>
<feature type="compositionally biased region" description="Basic and acidic residues" evidence="1">
    <location>
        <begin position="59"/>
        <end position="81"/>
    </location>
</feature>
<name>A0A7J6R2K6_PEROL</name>
<accession>A0A7J6R2K6</accession>
<protein>
    <submittedName>
        <fullName evidence="2">Uncharacterized protein</fullName>
    </submittedName>
</protein>
<gene>
    <name evidence="2" type="ORF">FOZ62_014587</name>
</gene>